<evidence type="ECO:0000313" key="2">
    <source>
        <dbReference type="Proteomes" id="UP001285521"/>
    </source>
</evidence>
<proteinExistence type="predicted"/>
<dbReference type="EMBL" id="JAXAVW010000008">
    <property type="protein sequence ID" value="MDX8031013.1"/>
    <property type="molecule type" value="Genomic_DNA"/>
</dbReference>
<keyword evidence="2" id="KW-1185">Reference proteome</keyword>
<evidence type="ECO:0000313" key="1">
    <source>
        <dbReference type="EMBL" id="MDX8031013.1"/>
    </source>
</evidence>
<reference evidence="1 2" key="1">
    <citation type="submission" date="2023-11" db="EMBL/GenBank/DDBJ databases">
        <title>Lentzea sokolovensis, sp. nov., Lentzea kristufkii, sp. nov., and Lentzea miocenensis, sp. nov., rare actinobacteria from Sokolov Coal Basin, Miocene lacustrine sediment, Czech Republic.</title>
        <authorList>
            <person name="Lara A."/>
            <person name="Kotroba L."/>
            <person name="Nouioui I."/>
            <person name="Neumann-Schaal M."/>
            <person name="Mast Y."/>
            <person name="Chronakova A."/>
        </authorList>
    </citation>
    <scope>NUCLEOTIDE SEQUENCE [LARGE SCALE GENOMIC DNA]</scope>
    <source>
        <strain evidence="1 2">BCCO 10_0856</strain>
    </source>
</reference>
<protein>
    <submittedName>
        <fullName evidence="1">Uncharacterized protein</fullName>
    </submittedName>
</protein>
<sequence>MKSQVDPALGEVLHDVADQVLRIDLADGRAGPSGIFEVVVHQVFQRFDQKHRVSPFRKNGLPDGSD</sequence>
<name>A0ABU4SZ79_9PSEU</name>
<dbReference type="RefSeq" id="WP_319966070.1">
    <property type="nucleotide sequence ID" value="NZ_JAXAVW010000008.1"/>
</dbReference>
<comment type="caution">
    <text evidence="1">The sequence shown here is derived from an EMBL/GenBank/DDBJ whole genome shotgun (WGS) entry which is preliminary data.</text>
</comment>
<reference evidence="1 2" key="2">
    <citation type="submission" date="2023-11" db="EMBL/GenBank/DDBJ databases">
        <authorList>
            <person name="Lara A.C."/>
            <person name="Chronakova A."/>
        </authorList>
    </citation>
    <scope>NUCLEOTIDE SEQUENCE [LARGE SCALE GENOMIC DNA]</scope>
    <source>
        <strain evidence="1 2">BCCO 10_0856</strain>
    </source>
</reference>
<gene>
    <name evidence="1" type="ORF">SK803_12360</name>
</gene>
<accession>A0ABU4SZ79</accession>
<dbReference type="Proteomes" id="UP001285521">
    <property type="component" value="Unassembled WGS sequence"/>
</dbReference>
<organism evidence="1 2">
    <name type="scientific">Lentzea miocenica</name>
    <dbReference type="NCBI Taxonomy" id="3095431"/>
    <lineage>
        <taxon>Bacteria</taxon>
        <taxon>Bacillati</taxon>
        <taxon>Actinomycetota</taxon>
        <taxon>Actinomycetes</taxon>
        <taxon>Pseudonocardiales</taxon>
        <taxon>Pseudonocardiaceae</taxon>
        <taxon>Lentzea</taxon>
    </lineage>
</organism>